<proteinExistence type="predicted"/>
<dbReference type="GO" id="GO:0044547">
    <property type="term" value="F:DNA topoisomerase binding"/>
    <property type="evidence" value="ECO:0007669"/>
    <property type="project" value="TreeGrafter"/>
</dbReference>
<evidence type="ECO:0000313" key="3">
    <source>
        <dbReference type="Proteomes" id="UP000008237"/>
    </source>
</evidence>
<keyword evidence="3" id="KW-1185">Reference proteome</keyword>
<dbReference type="PANTHER" id="PTHR46060">
    <property type="entry name" value="MARINER MOS1 TRANSPOSASE-LIKE PROTEIN"/>
    <property type="match status" value="1"/>
</dbReference>
<organism evidence="3">
    <name type="scientific">Harpegnathos saltator</name>
    <name type="common">Jerdon's jumping ant</name>
    <dbReference type="NCBI Taxonomy" id="610380"/>
    <lineage>
        <taxon>Eukaryota</taxon>
        <taxon>Metazoa</taxon>
        <taxon>Ecdysozoa</taxon>
        <taxon>Arthropoda</taxon>
        <taxon>Hexapoda</taxon>
        <taxon>Insecta</taxon>
        <taxon>Pterygota</taxon>
        <taxon>Neoptera</taxon>
        <taxon>Endopterygota</taxon>
        <taxon>Hymenoptera</taxon>
        <taxon>Apocrita</taxon>
        <taxon>Aculeata</taxon>
        <taxon>Formicoidea</taxon>
        <taxon>Formicidae</taxon>
        <taxon>Ponerinae</taxon>
        <taxon>Ponerini</taxon>
        <taxon>Harpegnathos</taxon>
    </lineage>
</organism>
<dbReference type="InterPro" id="IPR001387">
    <property type="entry name" value="Cro/C1-type_HTH"/>
</dbReference>
<dbReference type="Pfam" id="PF17906">
    <property type="entry name" value="HTH_48"/>
    <property type="match status" value="1"/>
</dbReference>
<dbReference type="GO" id="GO:0044774">
    <property type="term" value="P:mitotic DNA integrity checkpoint signaling"/>
    <property type="evidence" value="ECO:0007669"/>
    <property type="project" value="TreeGrafter"/>
</dbReference>
<evidence type="ECO:0000259" key="1">
    <source>
        <dbReference type="PROSITE" id="PS50943"/>
    </source>
</evidence>
<dbReference type="SUPFAM" id="SSF46785">
    <property type="entry name" value="Winged helix' DNA-binding domain"/>
    <property type="match status" value="1"/>
</dbReference>
<dbReference type="Proteomes" id="UP000008237">
    <property type="component" value="Unassembled WGS sequence"/>
</dbReference>
<dbReference type="EMBL" id="GL446897">
    <property type="protein sequence ID" value="EFN87142.1"/>
    <property type="molecule type" value="Genomic_DNA"/>
</dbReference>
<dbReference type="GO" id="GO:0042800">
    <property type="term" value="F:histone H3K4 methyltransferase activity"/>
    <property type="evidence" value="ECO:0007669"/>
    <property type="project" value="TreeGrafter"/>
</dbReference>
<dbReference type="GO" id="GO:0003697">
    <property type="term" value="F:single-stranded DNA binding"/>
    <property type="evidence" value="ECO:0007669"/>
    <property type="project" value="TreeGrafter"/>
</dbReference>
<dbReference type="InterPro" id="IPR052709">
    <property type="entry name" value="Transposase-MT_Hybrid"/>
</dbReference>
<dbReference type="AlphaFoldDB" id="E2BAY8"/>
<dbReference type="GO" id="GO:0046975">
    <property type="term" value="F:histone H3K36 methyltransferase activity"/>
    <property type="evidence" value="ECO:0007669"/>
    <property type="project" value="TreeGrafter"/>
</dbReference>
<dbReference type="CDD" id="cd00093">
    <property type="entry name" value="HTH_XRE"/>
    <property type="match status" value="1"/>
</dbReference>
<keyword evidence="2" id="KW-0808">Transferase</keyword>
<feature type="domain" description="HTH cro/C1-type" evidence="1">
    <location>
        <begin position="85"/>
        <end position="102"/>
    </location>
</feature>
<dbReference type="InParanoid" id="E2BAY8"/>
<gene>
    <name evidence="2" type="ORF">EAI_05206</name>
</gene>
<dbReference type="Pfam" id="PF13412">
    <property type="entry name" value="HTH_24"/>
    <property type="match status" value="1"/>
</dbReference>
<dbReference type="GO" id="GO:0006303">
    <property type="term" value="P:double-strand break repair via nonhomologous end joining"/>
    <property type="evidence" value="ECO:0007669"/>
    <property type="project" value="TreeGrafter"/>
</dbReference>
<dbReference type="GO" id="GO:0003690">
    <property type="term" value="F:double-stranded DNA binding"/>
    <property type="evidence" value="ECO:0007669"/>
    <property type="project" value="TreeGrafter"/>
</dbReference>
<dbReference type="PROSITE" id="PS50943">
    <property type="entry name" value="HTH_CROC1"/>
    <property type="match status" value="1"/>
</dbReference>
<dbReference type="GO" id="GO:0031297">
    <property type="term" value="P:replication fork processing"/>
    <property type="evidence" value="ECO:0007669"/>
    <property type="project" value="TreeGrafter"/>
</dbReference>
<reference evidence="2 3" key="1">
    <citation type="journal article" date="2010" name="Science">
        <title>Genomic comparison of the ants Camponotus floridanus and Harpegnathos saltator.</title>
        <authorList>
            <person name="Bonasio R."/>
            <person name="Zhang G."/>
            <person name="Ye C."/>
            <person name="Mutti N.S."/>
            <person name="Fang X."/>
            <person name="Qin N."/>
            <person name="Donahue G."/>
            <person name="Yang P."/>
            <person name="Li Q."/>
            <person name="Li C."/>
            <person name="Zhang P."/>
            <person name="Huang Z."/>
            <person name="Berger S.L."/>
            <person name="Reinberg D."/>
            <person name="Wang J."/>
            <person name="Liebig J."/>
        </authorList>
    </citation>
    <scope>NUCLEOTIDE SEQUENCE [LARGE SCALE GENOMIC DNA]</scope>
    <source>
        <strain evidence="2 3">R22 G/1</strain>
    </source>
</reference>
<keyword evidence="2" id="KW-0489">Methyltransferase</keyword>
<dbReference type="InterPro" id="IPR036388">
    <property type="entry name" value="WH-like_DNA-bd_sf"/>
</dbReference>
<dbReference type="Gene3D" id="1.10.10.10">
    <property type="entry name" value="Winged helix-like DNA-binding domain superfamily/Winged helix DNA-binding domain"/>
    <property type="match status" value="1"/>
</dbReference>
<accession>E2BAY8</accession>
<sequence length="117" mass="13442">MTTDKMHIRHCILYEFQQGKNAARAYEAICSFLGEGVVSYEVCAFWFERFKSGNFSQIDKQRPGSPPKCDNDDLKQLLAENSVQTQKELAEQLGVTQQTISKRLHEMGKIQKGKKWV</sequence>
<evidence type="ECO:0000313" key="2">
    <source>
        <dbReference type="EMBL" id="EFN87142.1"/>
    </source>
</evidence>
<dbReference type="GO" id="GO:0000729">
    <property type="term" value="P:DNA double-strand break processing"/>
    <property type="evidence" value="ECO:0007669"/>
    <property type="project" value="TreeGrafter"/>
</dbReference>
<dbReference type="GO" id="GO:0035861">
    <property type="term" value="C:site of double-strand break"/>
    <property type="evidence" value="ECO:0007669"/>
    <property type="project" value="TreeGrafter"/>
</dbReference>
<dbReference type="GO" id="GO:0032259">
    <property type="term" value="P:methylation"/>
    <property type="evidence" value="ECO:0007669"/>
    <property type="project" value="UniProtKB-KW"/>
</dbReference>
<dbReference type="InterPro" id="IPR036390">
    <property type="entry name" value="WH_DNA-bd_sf"/>
</dbReference>
<dbReference type="GO" id="GO:0005634">
    <property type="term" value="C:nucleus"/>
    <property type="evidence" value="ECO:0007669"/>
    <property type="project" value="TreeGrafter"/>
</dbReference>
<dbReference type="Gene3D" id="1.10.10.1450">
    <property type="match status" value="1"/>
</dbReference>
<dbReference type="GO" id="GO:0000014">
    <property type="term" value="F:single-stranded DNA endodeoxyribonuclease activity"/>
    <property type="evidence" value="ECO:0007669"/>
    <property type="project" value="TreeGrafter"/>
</dbReference>
<name>E2BAY8_HARSA</name>
<dbReference type="PANTHER" id="PTHR46060:SF2">
    <property type="entry name" value="HISTONE-LYSINE N-METHYLTRANSFERASE SETMAR"/>
    <property type="match status" value="1"/>
</dbReference>
<dbReference type="GO" id="GO:0000793">
    <property type="term" value="C:condensed chromosome"/>
    <property type="evidence" value="ECO:0007669"/>
    <property type="project" value="TreeGrafter"/>
</dbReference>
<dbReference type="InterPro" id="IPR041426">
    <property type="entry name" value="Mos1_HTH"/>
</dbReference>
<protein>
    <submittedName>
        <fullName evidence="2">Histone-lysine N-methyltransferase SETMAR</fullName>
    </submittedName>
</protein>
<feature type="non-terminal residue" evidence="2">
    <location>
        <position position="117"/>
    </location>
</feature>
<dbReference type="GO" id="GO:0015074">
    <property type="term" value="P:DNA integration"/>
    <property type="evidence" value="ECO:0007669"/>
    <property type="project" value="TreeGrafter"/>
</dbReference>